<name>W0RFD9_9BACT</name>
<proteinExistence type="predicted"/>
<gene>
    <name evidence="3" type="ORF">J421_1974</name>
</gene>
<evidence type="ECO:0000313" key="3">
    <source>
        <dbReference type="EMBL" id="AHG89511.1"/>
    </source>
</evidence>
<reference evidence="3 4" key="1">
    <citation type="journal article" date="2014" name="Genome Announc.">
        <title>Genome Sequence and Methylome of Soil Bacterium Gemmatirosa kalamazoonensis KBS708T, a Member of the Rarely Cultivated Gemmatimonadetes Phylum.</title>
        <authorList>
            <person name="Debruyn J.M."/>
            <person name="Radosevich M."/>
            <person name="Wommack K.E."/>
            <person name="Polson S.W."/>
            <person name="Hauser L.J."/>
            <person name="Fawaz M.N."/>
            <person name="Korlach J."/>
            <person name="Tsai Y.C."/>
        </authorList>
    </citation>
    <scope>NUCLEOTIDE SEQUENCE [LARGE SCALE GENOMIC DNA]</scope>
    <source>
        <strain evidence="3 4">KBS708</strain>
    </source>
</reference>
<keyword evidence="1" id="KW-0472">Membrane</keyword>
<dbReference type="Pfam" id="PF05569">
    <property type="entry name" value="Peptidase_M56"/>
    <property type="match status" value="1"/>
</dbReference>
<keyword evidence="1" id="KW-0812">Transmembrane</keyword>
<dbReference type="eggNOG" id="COG4219">
    <property type="taxonomic scope" value="Bacteria"/>
</dbReference>
<protein>
    <submittedName>
        <fullName evidence="3">Peptidase M56 BlaR1</fullName>
    </submittedName>
</protein>
<feature type="transmembrane region" description="Helical" evidence="1">
    <location>
        <begin position="324"/>
        <end position="343"/>
    </location>
</feature>
<organism evidence="3 4">
    <name type="scientific">Gemmatirosa kalamazoonensis</name>
    <dbReference type="NCBI Taxonomy" id="861299"/>
    <lineage>
        <taxon>Bacteria</taxon>
        <taxon>Pseudomonadati</taxon>
        <taxon>Gemmatimonadota</taxon>
        <taxon>Gemmatimonadia</taxon>
        <taxon>Gemmatimonadales</taxon>
        <taxon>Gemmatimonadaceae</taxon>
        <taxon>Gemmatirosa</taxon>
    </lineage>
</organism>
<sequence length="776" mass="80895">MSTLAIEIVAKATLLLALAGLIAASLRSATAATRHALWAVALGALLVLPATIALGPRWRVPVLAVRDTSSAHGTARPPLPRAVVAPLPAALVGDDAGPPARLKTRGADSPSAPQPIDLATLAAAIWAAGAVALLLRLVAGHVALGRLARRAERIDDAWGELLDDECARAGVRAPVRLLLHEGAASPATWGVRAPVIVLPASAADWAEPRRRTALRHELAHVARRDALVQLVSSAACALYWFHPGAWLAARRLVAERERACDDRVLALGSAPAEYASQLLDMARLARDSGLPALVTVSMARRSELEGRLLDVLDPRRARGRPSRAAGAAGVLLACALVVGLSAFRAVPRAASPSTVVPRTPVEPLRAALVPDVGALAPVVHTRQRDDSTFERALPASRGGTLTLDLRTGGAVDITGTDDDRVTVRGTLAGRAWRSTRVSLEPLLGGGVRLRAVYDGTERIQSSSHRFVIRVPRRYDVQLSSAGGSVTVRDLEGTLTGSTGGGEIEIQRVTGHAQLSTGGGDVHVSDARLTGRVATGGGEVLIERVVGGLTGHSGTGDVTYAGRGTSVSIEPSYEDVVRSRSTTTYLDARRKLADVDTVRGVEGGAIRRRSSGGAIAIEEAPRGAVLYTGGGSITVGRSAGLVSATTGGGEISLGPVDGSAEGHTGAGDVTIVVVGDGAARHDVYVTTGYGAADVWLPADISARLDLETAYTNNLGHATHIYSDWPIDLRETADWDAREGTPRRYVRGSATLGDGRSEVRVRIVNGDVRLHRGSPPGR</sequence>
<dbReference type="PATRIC" id="fig|861299.3.peg.2009"/>
<dbReference type="eggNOG" id="COG3595">
    <property type="taxonomic scope" value="Bacteria"/>
</dbReference>
<dbReference type="InterPro" id="IPR008756">
    <property type="entry name" value="Peptidase_M56"/>
</dbReference>
<keyword evidence="4" id="KW-1185">Reference proteome</keyword>
<dbReference type="PANTHER" id="PTHR34978:SF3">
    <property type="entry name" value="SLR0241 PROTEIN"/>
    <property type="match status" value="1"/>
</dbReference>
<dbReference type="RefSeq" id="WP_025411007.1">
    <property type="nucleotide sequence ID" value="NZ_CP007128.1"/>
</dbReference>
<dbReference type="HOGENOM" id="CLU_360469_0_0_0"/>
<dbReference type="KEGG" id="gba:J421_1974"/>
<dbReference type="InterPro" id="IPR052173">
    <property type="entry name" value="Beta-lactam_resp_regulator"/>
</dbReference>
<dbReference type="AlphaFoldDB" id="W0RFD9"/>
<dbReference type="Proteomes" id="UP000019151">
    <property type="component" value="Chromosome"/>
</dbReference>
<dbReference type="OrthoDB" id="15218at2"/>
<feature type="transmembrane region" description="Helical" evidence="1">
    <location>
        <begin position="36"/>
        <end position="55"/>
    </location>
</feature>
<dbReference type="InParanoid" id="W0RFD9"/>
<keyword evidence="1" id="KW-1133">Transmembrane helix</keyword>
<accession>W0RFD9</accession>
<feature type="transmembrane region" description="Helical" evidence="1">
    <location>
        <begin position="118"/>
        <end position="144"/>
    </location>
</feature>
<feature type="domain" description="Peptidase M56" evidence="2">
    <location>
        <begin position="9"/>
        <end position="308"/>
    </location>
</feature>
<evidence type="ECO:0000259" key="2">
    <source>
        <dbReference type="Pfam" id="PF05569"/>
    </source>
</evidence>
<dbReference type="PANTHER" id="PTHR34978">
    <property type="entry name" value="POSSIBLE SENSOR-TRANSDUCER PROTEIN BLAR"/>
    <property type="match status" value="1"/>
</dbReference>
<evidence type="ECO:0000313" key="4">
    <source>
        <dbReference type="Proteomes" id="UP000019151"/>
    </source>
</evidence>
<evidence type="ECO:0000256" key="1">
    <source>
        <dbReference type="SAM" id="Phobius"/>
    </source>
</evidence>
<dbReference type="STRING" id="861299.J421_1974"/>
<feature type="transmembrane region" description="Helical" evidence="1">
    <location>
        <begin position="6"/>
        <end position="24"/>
    </location>
</feature>
<dbReference type="EMBL" id="CP007128">
    <property type="protein sequence ID" value="AHG89511.1"/>
    <property type="molecule type" value="Genomic_DNA"/>
</dbReference>
<dbReference type="CDD" id="cd07341">
    <property type="entry name" value="M56_BlaR1_MecR1_like"/>
    <property type="match status" value="1"/>
</dbReference>